<dbReference type="InParanoid" id="A0A0P0Y006"/>
<accession>A0A0P0Y006</accession>
<evidence type="ECO:0000313" key="2">
    <source>
        <dbReference type="Proteomes" id="UP000059680"/>
    </source>
</evidence>
<dbReference type="Proteomes" id="UP000059680">
    <property type="component" value="Chromosome 11"/>
</dbReference>
<reference evidence="2" key="1">
    <citation type="journal article" date="2005" name="Nature">
        <title>The map-based sequence of the rice genome.</title>
        <authorList>
            <consortium name="International rice genome sequencing project (IRGSP)"/>
            <person name="Matsumoto T."/>
            <person name="Wu J."/>
            <person name="Kanamori H."/>
            <person name="Katayose Y."/>
            <person name="Fujisawa M."/>
            <person name="Namiki N."/>
            <person name="Mizuno H."/>
            <person name="Yamamoto K."/>
            <person name="Antonio B.A."/>
            <person name="Baba T."/>
            <person name="Sakata K."/>
            <person name="Nagamura Y."/>
            <person name="Aoki H."/>
            <person name="Arikawa K."/>
            <person name="Arita K."/>
            <person name="Bito T."/>
            <person name="Chiden Y."/>
            <person name="Fujitsuka N."/>
            <person name="Fukunaka R."/>
            <person name="Hamada M."/>
            <person name="Harada C."/>
            <person name="Hayashi A."/>
            <person name="Hijishita S."/>
            <person name="Honda M."/>
            <person name="Hosokawa S."/>
            <person name="Ichikawa Y."/>
            <person name="Idonuma A."/>
            <person name="Iijima M."/>
            <person name="Ikeda M."/>
            <person name="Ikeno M."/>
            <person name="Ito K."/>
            <person name="Ito S."/>
            <person name="Ito T."/>
            <person name="Ito Y."/>
            <person name="Ito Y."/>
            <person name="Iwabuchi A."/>
            <person name="Kamiya K."/>
            <person name="Karasawa W."/>
            <person name="Kurita K."/>
            <person name="Katagiri S."/>
            <person name="Kikuta A."/>
            <person name="Kobayashi H."/>
            <person name="Kobayashi N."/>
            <person name="Machita K."/>
            <person name="Maehara T."/>
            <person name="Masukawa M."/>
            <person name="Mizubayashi T."/>
            <person name="Mukai Y."/>
            <person name="Nagasaki H."/>
            <person name="Nagata Y."/>
            <person name="Naito S."/>
            <person name="Nakashima M."/>
            <person name="Nakama Y."/>
            <person name="Nakamichi Y."/>
            <person name="Nakamura M."/>
            <person name="Meguro A."/>
            <person name="Negishi M."/>
            <person name="Ohta I."/>
            <person name="Ohta T."/>
            <person name="Okamoto M."/>
            <person name="Ono N."/>
            <person name="Saji S."/>
            <person name="Sakaguchi M."/>
            <person name="Sakai K."/>
            <person name="Shibata M."/>
            <person name="Shimokawa T."/>
            <person name="Song J."/>
            <person name="Takazaki Y."/>
            <person name="Terasawa K."/>
            <person name="Tsugane M."/>
            <person name="Tsuji K."/>
            <person name="Ueda S."/>
            <person name="Waki K."/>
            <person name="Yamagata H."/>
            <person name="Yamamoto M."/>
            <person name="Yamamoto S."/>
            <person name="Yamane H."/>
            <person name="Yoshiki S."/>
            <person name="Yoshihara R."/>
            <person name="Yukawa K."/>
            <person name="Zhong H."/>
            <person name="Yano M."/>
            <person name="Yuan Q."/>
            <person name="Ouyang S."/>
            <person name="Liu J."/>
            <person name="Jones K.M."/>
            <person name="Gansberger K."/>
            <person name="Moffat K."/>
            <person name="Hill J."/>
            <person name="Bera J."/>
            <person name="Fadrosh D."/>
            <person name="Jin S."/>
            <person name="Johri S."/>
            <person name="Kim M."/>
            <person name="Overton L."/>
            <person name="Reardon M."/>
            <person name="Tsitrin T."/>
            <person name="Vuong H."/>
            <person name="Weaver B."/>
            <person name="Ciecko A."/>
            <person name="Tallon L."/>
            <person name="Jackson J."/>
            <person name="Pai G."/>
            <person name="Aken S.V."/>
            <person name="Utterback T."/>
            <person name="Reidmuller S."/>
            <person name="Feldblyum T."/>
            <person name="Hsiao J."/>
            <person name="Zismann V."/>
            <person name="Iobst S."/>
            <person name="de Vazeille A.R."/>
            <person name="Buell C.R."/>
            <person name="Ying K."/>
            <person name="Li Y."/>
            <person name="Lu T."/>
            <person name="Huang Y."/>
            <person name="Zhao Q."/>
            <person name="Feng Q."/>
            <person name="Zhang L."/>
            <person name="Zhu J."/>
            <person name="Weng Q."/>
            <person name="Mu J."/>
            <person name="Lu Y."/>
            <person name="Fan D."/>
            <person name="Liu Y."/>
            <person name="Guan J."/>
            <person name="Zhang Y."/>
            <person name="Yu S."/>
            <person name="Liu X."/>
            <person name="Zhang Y."/>
            <person name="Hong G."/>
            <person name="Han B."/>
            <person name="Choisne N."/>
            <person name="Demange N."/>
            <person name="Orjeda G."/>
            <person name="Samain S."/>
            <person name="Cattolico L."/>
            <person name="Pelletier E."/>
            <person name="Couloux A."/>
            <person name="Segurens B."/>
            <person name="Wincker P."/>
            <person name="D'Hont A."/>
            <person name="Scarpelli C."/>
            <person name="Weissenbach J."/>
            <person name="Salanoubat M."/>
            <person name="Quetier F."/>
            <person name="Yu Y."/>
            <person name="Kim H.R."/>
            <person name="Rambo T."/>
            <person name="Currie J."/>
            <person name="Collura K."/>
            <person name="Luo M."/>
            <person name="Yang T."/>
            <person name="Ammiraju J.S.S."/>
            <person name="Engler F."/>
            <person name="Soderlund C."/>
            <person name="Wing R.A."/>
            <person name="Palmer L.E."/>
            <person name="de la Bastide M."/>
            <person name="Spiegel L."/>
            <person name="Nascimento L."/>
            <person name="Zutavern T."/>
            <person name="O'Shaughnessy A."/>
            <person name="Dike S."/>
            <person name="Dedhia N."/>
            <person name="Preston R."/>
            <person name="Balija V."/>
            <person name="McCombie W.R."/>
            <person name="Chow T."/>
            <person name="Chen H."/>
            <person name="Chung M."/>
            <person name="Chen C."/>
            <person name="Shaw J."/>
            <person name="Wu H."/>
            <person name="Hsiao K."/>
            <person name="Chao Y."/>
            <person name="Chu M."/>
            <person name="Cheng C."/>
            <person name="Hour A."/>
            <person name="Lee P."/>
            <person name="Lin S."/>
            <person name="Lin Y."/>
            <person name="Liou J."/>
            <person name="Liu S."/>
            <person name="Hsing Y."/>
            <person name="Raghuvanshi S."/>
            <person name="Mohanty A."/>
            <person name="Bharti A.K."/>
            <person name="Gaur A."/>
            <person name="Gupta V."/>
            <person name="Kumar D."/>
            <person name="Ravi V."/>
            <person name="Vij S."/>
            <person name="Kapur A."/>
            <person name="Khurana P."/>
            <person name="Khurana P."/>
            <person name="Khurana J.P."/>
            <person name="Tyagi A.K."/>
            <person name="Gaikwad K."/>
            <person name="Singh A."/>
            <person name="Dalal V."/>
            <person name="Srivastava S."/>
            <person name="Dixit A."/>
            <person name="Pal A.K."/>
            <person name="Ghazi I.A."/>
            <person name="Yadav M."/>
            <person name="Pandit A."/>
            <person name="Bhargava A."/>
            <person name="Sureshbabu K."/>
            <person name="Batra K."/>
            <person name="Sharma T.R."/>
            <person name="Mohapatra T."/>
            <person name="Singh N.K."/>
            <person name="Messing J."/>
            <person name="Nelson A.B."/>
            <person name="Fuks G."/>
            <person name="Kavchok S."/>
            <person name="Keizer G."/>
            <person name="Linton E."/>
            <person name="Llaca V."/>
            <person name="Song R."/>
            <person name="Tanyolac B."/>
            <person name="Young S."/>
            <person name="Ho-Il K."/>
            <person name="Hahn J.H."/>
            <person name="Sangsakoo G."/>
            <person name="Vanavichit A."/>
            <person name="de Mattos Luiz.A.T."/>
            <person name="Zimmer P.D."/>
            <person name="Malone G."/>
            <person name="Dellagostin O."/>
            <person name="de Oliveira A.C."/>
            <person name="Bevan M."/>
            <person name="Bancroft I."/>
            <person name="Minx P."/>
            <person name="Cordum H."/>
            <person name="Wilson R."/>
            <person name="Cheng Z."/>
            <person name="Jin W."/>
            <person name="Jiang J."/>
            <person name="Leong S.A."/>
            <person name="Iwama H."/>
            <person name="Gojobori T."/>
            <person name="Itoh T."/>
            <person name="Niimura Y."/>
            <person name="Fujii Y."/>
            <person name="Habara T."/>
            <person name="Sakai H."/>
            <person name="Sato Y."/>
            <person name="Wilson G."/>
            <person name="Kumar K."/>
            <person name="McCouch S."/>
            <person name="Juretic N."/>
            <person name="Hoen D."/>
            <person name="Wright S."/>
            <person name="Bruskiewich R."/>
            <person name="Bureau T."/>
            <person name="Miyao A."/>
            <person name="Hirochika H."/>
            <person name="Nishikawa T."/>
            <person name="Kadowaki K."/>
            <person name="Sugiura M."/>
            <person name="Burr B."/>
            <person name="Sasaki T."/>
        </authorList>
    </citation>
    <scope>NUCLEOTIDE SEQUENCE [LARGE SCALE GENOMIC DNA]</scope>
    <source>
        <strain evidence="2">cv. Nipponbare</strain>
    </source>
</reference>
<dbReference type="EMBL" id="AP014967">
    <property type="protein sequence ID" value="BAT13156.1"/>
    <property type="molecule type" value="Genomic_DNA"/>
</dbReference>
<protein>
    <submittedName>
        <fullName evidence="1">Os11g0209025 protein</fullName>
    </submittedName>
</protein>
<gene>
    <name evidence="1" type="ordered locus">Os11g0209025</name>
    <name evidence="1" type="ORF">OSNPB_110209025</name>
</gene>
<organism evidence="1 2">
    <name type="scientific">Oryza sativa subsp. japonica</name>
    <name type="common">Rice</name>
    <dbReference type="NCBI Taxonomy" id="39947"/>
    <lineage>
        <taxon>Eukaryota</taxon>
        <taxon>Viridiplantae</taxon>
        <taxon>Streptophyta</taxon>
        <taxon>Embryophyta</taxon>
        <taxon>Tracheophyta</taxon>
        <taxon>Spermatophyta</taxon>
        <taxon>Magnoliopsida</taxon>
        <taxon>Liliopsida</taxon>
        <taxon>Poales</taxon>
        <taxon>Poaceae</taxon>
        <taxon>BOP clade</taxon>
        <taxon>Oryzoideae</taxon>
        <taxon>Oryzeae</taxon>
        <taxon>Oryzinae</taxon>
        <taxon>Oryza</taxon>
        <taxon>Oryza sativa</taxon>
    </lineage>
</organism>
<dbReference type="AlphaFoldDB" id="A0A0P0Y006"/>
<proteinExistence type="predicted"/>
<name>A0A0P0Y006_ORYSJ</name>
<reference evidence="1 2" key="2">
    <citation type="journal article" date="2013" name="Plant Cell Physiol.">
        <title>Rice Annotation Project Database (RAP-DB): an integrative and interactive database for rice genomics.</title>
        <authorList>
            <person name="Sakai H."/>
            <person name="Lee S.S."/>
            <person name="Tanaka T."/>
            <person name="Numa H."/>
            <person name="Kim J."/>
            <person name="Kawahara Y."/>
            <person name="Wakimoto H."/>
            <person name="Yang C.C."/>
            <person name="Iwamoto M."/>
            <person name="Abe T."/>
            <person name="Yamada Y."/>
            <person name="Muto A."/>
            <person name="Inokuchi H."/>
            <person name="Ikemura T."/>
            <person name="Matsumoto T."/>
            <person name="Sasaki T."/>
            <person name="Itoh T."/>
        </authorList>
    </citation>
    <scope>NUCLEOTIDE SEQUENCE [LARGE SCALE GENOMIC DNA]</scope>
    <source>
        <strain evidence="2">cv. Nipponbare</strain>
    </source>
</reference>
<reference evidence="1 2" key="3">
    <citation type="journal article" date="2013" name="Rice">
        <title>Improvement of the Oryza sativa Nipponbare reference genome using next generation sequence and optical map data.</title>
        <authorList>
            <person name="Kawahara Y."/>
            <person name="de la Bastide M."/>
            <person name="Hamilton J.P."/>
            <person name="Kanamori H."/>
            <person name="McCombie W.R."/>
            <person name="Ouyang S."/>
            <person name="Schwartz D.C."/>
            <person name="Tanaka T."/>
            <person name="Wu J."/>
            <person name="Zhou S."/>
            <person name="Childs K.L."/>
            <person name="Davidson R.M."/>
            <person name="Lin H."/>
            <person name="Quesada-Ocampo L."/>
            <person name="Vaillancourt B."/>
            <person name="Sakai H."/>
            <person name="Lee S.S."/>
            <person name="Kim J."/>
            <person name="Numa H."/>
            <person name="Itoh T."/>
            <person name="Buell C.R."/>
            <person name="Matsumoto T."/>
        </authorList>
    </citation>
    <scope>NUCLEOTIDE SEQUENCE [LARGE SCALE GENOMIC DNA]</scope>
    <source>
        <strain evidence="2">cv. Nipponbare</strain>
    </source>
</reference>
<dbReference type="PaxDb" id="39947-A0A0P0Y006"/>
<sequence length="89" mass="9591">MLAPLPPPPVGVAYAPPLSPRVPGSLRSSLAIPRRSWSWPQAFVVVEAPPATAASYIHIYALCPARCLVPSSMSSEDLHGWIRPQLLHS</sequence>
<evidence type="ECO:0000313" key="1">
    <source>
        <dbReference type="EMBL" id="BAT13156.1"/>
    </source>
</evidence>
<keyword evidence="2" id="KW-1185">Reference proteome</keyword>